<dbReference type="InterPro" id="IPR001646">
    <property type="entry name" value="5peptide_repeat"/>
</dbReference>
<dbReference type="SUPFAM" id="SSF141571">
    <property type="entry name" value="Pentapeptide repeat-like"/>
    <property type="match status" value="2"/>
</dbReference>
<dbReference type="Gene3D" id="2.160.20.80">
    <property type="entry name" value="E3 ubiquitin-protein ligase SopA"/>
    <property type="match status" value="2"/>
</dbReference>
<feature type="transmembrane region" description="Helical" evidence="2">
    <location>
        <begin position="378"/>
        <end position="397"/>
    </location>
</feature>
<sequence length="748" mass="80156">MHTTTLGQDGPAVSRLGLGCMSMAGSYGTADPHEAAATLLEALDSCVTLFDTGDFYGDGANEELLGQTLAPHRDRVMLATKTGVRRTADGLVPAGSPERRPLPGRRDPSPAPTRRRPRDTEGQQRAHPHHLVRSGQCGSSQEGPGRPPHRSAVRAPGRRRHFGRIAMGQPCGGALCALMRAGVRDSRRGVTYAAGERMRSYVRPTRSRVAGPGPRLAQAPAQCLRLTGRQCRTAARIGPVRTRTFQMPALSTHFDWNEPVAYKKKVREVRAVLATVAALPIALFFGVVYVSLLEALVKGSKVAAWWLLVESLALAVTIFLFVWLRYRRDRQIGLLIGLLAIGAIWLWGPHLWDAVSSTVVPQYKGLKPAERAQAVGQYRLAVVQACAAAGGVIALLYTARNYRLIRRGQVTDRLSKALERLESTEEFVRLGGILALQQIIHDAPAQAEHVTHIVRTFIRRQAPQAGQSTSQDGQAAAASGLLLPTGHASSGPERPAADVQAALTALNTRHAKLYSSRIDLSGYHLAGAHMARQNLHGAQLSGAVLTNAVLDRATLGRASLENCDLRRVLATDSRCNQAQMRGADLREAVFILANMGACDLTGADLRHAELSKSDLQIATLVGGKLSGARLVSTDLTNADLTDVRAEEEPVCLDGSCLNQARLNGAVLRNASLIGAQLRHADLTDADLTGADLTRADLRRARGLTADQLLAAASIDKAQLDPTLRAACGHRVQGTGPEAHGPVGQEVQP</sequence>
<evidence type="ECO:0000256" key="2">
    <source>
        <dbReference type="SAM" id="Phobius"/>
    </source>
</evidence>
<proteinExistence type="predicted"/>
<dbReference type="PANTHER" id="PTHR14136">
    <property type="entry name" value="BTB_POZ DOMAIN-CONTAINING PROTEIN KCTD9"/>
    <property type="match status" value="1"/>
</dbReference>
<feature type="region of interest" description="Disordered" evidence="1">
    <location>
        <begin position="82"/>
        <end position="159"/>
    </location>
</feature>
<dbReference type="Proteomes" id="UP000629371">
    <property type="component" value="Unassembled WGS sequence"/>
</dbReference>
<dbReference type="InterPro" id="IPR023210">
    <property type="entry name" value="NADP_OxRdtase_dom"/>
</dbReference>
<evidence type="ECO:0000313" key="4">
    <source>
        <dbReference type="EMBL" id="MBL1090769.1"/>
    </source>
</evidence>
<reference evidence="4 5" key="1">
    <citation type="submission" date="2021-01" db="EMBL/GenBank/DDBJ databases">
        <title>WGS of actinomycetes isolated from Thailand.</title>
        <authorList>
            <person name="Thawai C."/>
        </authorList>
    </citation>
    <scope>NUCLEOTIDE SEQUENCE [LARGE SCALE GENOMIC DNA]</scope>
    <source>
        <strain evidence="4 5">CH9-7</strain>
    </source>
</reference>
<dbReference type="Pfam" id="PF00805">
    <property type="entry name" value="Pentapeptide"/>
    <property type="match status" value="4"/>
</dbReference>
<evidence type="ECO:0000259" key="3">
    <source>
        <dbReference type="Pfam" id="PF00248"/>
    </source>
</evidence>
<name>A0ABS1MSL2_9ACTN</name>
<dbReference type="PANTHER" id="PTHR14136:SF17">
    <property type="entry name" value="BTB_POZ DOMAIN-CONTAINING PROTEIN KCTD9"/>
    <property type="match status" value="1"/>
</dbReference>
<keyword evidence="5" id="KW-1185">Reference proteome</keyword>
<evidence type="ECO:0000256" key="1">
    <source>
        <dbReference type="SAM" id="MobiDB-lite"/>
    </source>
</evidence>
<feature type="transmembrane region" description="Helical" evidence="2">
    <location>
        <begin position="304"/>
        <end position="324"/>
    </location>
</feature>
<dbReference type="InterPro" id="IPR051082">
    <property type="entry name" value="Pentapeptide-BTB/POZ_domain"/>
</dbReference>
<organism evidence="4 5">
    <name type="scientific">Streptomyces siderophoricus</name>
    <dbReference type="NCBI Taxonomy" id="2802281"/>
    <lineage>
        <taxon>Bacteria</taxon>
        <taxon>Bacillati</taxon>
        <taxon>Actinomycetota</taxon>
        <taxon>Actinomycetes</taxon>
        <taxon>Kitasatosporales</taxon>
        <taxon>Streptomycetaceae</taxon>
        <taxon>Streptomyces</taxon>
    </lineage>
</organism>
<dbReference type="Gene3D" id="3.20.20.100">
    <property type="entry name" value="NADP-dependent oxidoreductase domain"/>
    <property type="match status" value="1"/>
</dbReference>
<keyword evidence="2" id="KW-0812">Transmembrane</keyword>
<accession>A0ABS1MSL2</accession>
<feature type="domain" description="NADP-dependent oxidoreductase" evidence="3">
    <location>
        <begin position="15"/>
        <end position="86"/>
    </location>
</feature>
<protein>
    <submittedName>
        <fullName evidence="4">Pentapeptide repeat-containing protein</fullName>
    </submittedName>
</protein>
<feature type="compositionally biased region" description="Basic and acidic residues" evidence="1">
    <location>
        <begin position="97"/>
        <end position="108"/>
    </location>
</feature>
<dbReference type="EMBL" id="JAERRI010000007">
    <property type="protein sequence ID" value="MBL1090769.1"/>
    <property type="molecule type" value="Genomic_DNA"/>
</dbReference>
<feature type="compositionally biased region" description="Basic residues" evidence="1">
    <location>
        <begin position="147"/>
        <end position="159"/>
    </location>
</feature>
<dbReference type="Pfam" id="PF00248">
    <property type="entry name" value="Aldo_ket_red"/>
    <property type="match status" value="1"/>
</dbReference>
<keyword evidence="2" id="KW-1133">Transmembrane helix</keyword>
<evidence type="ECO:0000313" key="5">
    <source>
        <dbReference type="Proteomes" id="UP000629371"/>
    </source>
</evidence>
<feature type="transmembrane region" description="Helical" evidence="2">
    <location>
        <begin position="271"/>
        <end position="292"/>
    </location>
</feature>
<feature type="transmembrane region" description="Helical" evidence="2">
    <location>
        <begin position="331"/>
        <end position="348"/>
    </location>
</feature>
<keyword evidence="2" id="KW-0472">Membrane</keyword>
<gene>
    <name evidence="4" type="ORF">JK360_15405</name>
</gene>
<comment type="caution">
    <text evidence="4">The sequence shown here is derived from an EMBL/GenBank/DDBJ whole genome shotgun (WGS) entry which is preliminary data.</text>
</comment>
<dbReference type="SUPFAM" id="SSF51430">
    <property type="entry name" value="NAD(P)-linked oxidoreductase"/>
    <property type="match status" value="1"/>
</dbReference>
<dbReference type="InterPro" id="IPR036812">
    <property type="entry name" value="NAD(P)_OxRdtase_dom_sf"/>
</dbReference>